<gene>
    <name evidence="2" type="ORF">SAMN05446037_103230</name>
</gene>
<name>A0A239J2G4_9FIRM</name>
<evidence type="ECO:0000256" key="1">
    <source>
        <dbReference type="SAM" id="Phobius"/>
    </source>
</evidence>
<keyword evidence="1" id="KW-1133">Transmembrane helix</keyword>
<dbReference type="EMBL" id="FZOJ01000032">
    <property type="protein sequence ID" value="SNS99658.1"/>
    <property type="molecule type" value="Genomic_DNA"/>
</dbReference>
<evidence type="ECO:0000313" key="3">
    <source>
        <dbReference type="Proteomes" id="UP000198304"/>
    </source>
</evidence>
<sequence>MNVIDIKLTKMTSDLQVISNYYLILINTNKYQCDLRDRNLLKCRKYLICIRKFIQRKMFLNFSVILVKTAACSGKIYIVFKNK</sequence>
<dbReference type="Proteomes" id="UP000198304">
    <property type="component" value="Unassembled WGS sequence"/>
</dbReference>
<reference evidence="3" key="1">
    <citation type="submission" date="2017-06" db="EMBL/GenBank/DDBJ databases">
        <authorList>
            <person name="Varghese N."/>
            <person name="Submissions S."/>
        </authorList>
    </citation>
    <scope>NUCLEOTIDE SEQUENCE [LARGE SCALE GENOMIC DNA]</scope>
    <source>
        <strain evidence="3">SCA</strain>
    </source>
</reference>
<feature type="transmembrane region" description="Helical" evidence="1">
    <location>
        <begin position="59"/>
        <end position="80"/>
    </location>
</feature>
<accession>A0A239J2G4</accession>
<dbReference type="AlphaFoldDB" id="A0A239J2G4"/>
<organism evidence="2 3">
    <name type="scientific">Anaerovirgula multivorans</name>
    <dbReference type="NCBI Taxonomy" id="312168"/>
    <lineage>
        <taxon>Bacteria</taxon>
        <taxon>Bacillati</taxon>
        <taxon>Bacillota</taxon>
        <taxon>Clostridia</taxon>
        <taxon>Peptostreptococcales</taxon>
        <taxon>Natronincolaceae</taxon>
        <taxon>Anaerovirgula</taxon>
    </lineage>
</organism>
<keyword evidence="3" id="KW-1185">Reference proteome</keyword>
<keyword evidence="1" id="KW-0472">Membrane</keyword>
<keyword evidence="1" id="KW-0812">Transmembrane</keyword>
<protein>
    <submittedName>
        <fullName evidence="2">Uncharacterized protein</fullName>
    </submittedName>
</protein>
<evidence type="ECO:0000313" key="2">
    <source>
        <dbReference type="EMBL" id="SNS99658.1"/>
    </source>
</evidence>
<proteinExistence type="predicted"/>